<sequence>MNKLMGFYELKALSLPTVKWSEFTPETNLNDSILWTIRTALYKGNDYNLPRLVGVTAKEAYNEGVKIYQRIKDNGLCICYPYFIADVSGTVRIEQQRTIIEAVMGDLWNLVTDGKRDITVIVDNNEREVSGDEAFLAKEEDEILNYAKLLRGKYRRDLAEGREIYLEWSYAYDCSVNKEPKGQRYIIFYEMRIA</sequence>
<dbReference type="EMBL" id="LKET01000043">
    <property type="protein sequence ID" value="KPU43092.1"/>
    <property type="molecule type" value="Genomic_DNA"/>
</dbReference>
<accession>A0A0P8W3D1</accession>
<reference evidence="1 2" key="1">
    <citation type="submission" date="2015-09" db="EMBL/GenBank/DDBJ databases">
        <title>Genome sequence of Oxobacter pfennigii DSM 3222.</title>
        <authorList>
            <person name="Poehlein A."/>
            <person name="Bengelsdorf F.R."/>
            <person name="Schiel-Bengelsdorf B."/>
            <person name="Duerre P."/>
            <person name="Daniel R."/>
        </authorList>
    </citation>
    <scope>NUCLEOTIDE SEQUENCE [LARGE SCALE GENOMIC DNA]</scope>
    <source>
        <strain evidence="1 2">DSM 3222</strain>
    </source>
</reference>
<dbReference type="STRING" id="36849.OXPF_33420"/>
<dbReference type="Proteomes" id="UP000050326">
    <property type="component" value="Unassembled WGS sequence"/>
</dbReference>
<name>A0A0P8W3D1_9CLOT</name>
<keyword evidence="2" id="KW-1185">Reference proteome</keyword>
<dbReference type="AlphaFoldDB" id="A0A0P8W3D1"/>
<comment type="caution">
    <text evidence="1">The sequence shown here is derived from an EMBL/GenBank/DDBJ whole genome shotgun (WGS) entry which is preliminary data.</text>
</comment>
<dbReference type="RefSeq" id="WP_054876337.1">
    <property type="nucleotide sequence ID" value="NZ_LKET01000043.1"/>
</dbReference>
<protein>
    <submittedName>
        <fullName evidence="1">Uncharacterized protein</fullName>
    </submittedName>
</protein>
<evidence type="ECO:0000313" key="2">
    <source>
        <dbReference type="Proteomes" id="UP000050326"/>
    </source>
</evidence>
<gene>
    <name evidence="1" type="ORF">OXPF_33420</name>
</gene>
<organism evidence="1 2">
    <name type="scientific">Oxobacter pfennigii</name>
    <dbReference type="NCBI Taxonomy" id="36849"/>
    <lineage>
        <taxon>Bacteria</taxon>
        <taxon>Bacillati</taxon>
        <taxon>Bacillota</taxon>
        <taxon>Clostridia</taxon>
        <taxon>Eubacteriales</taxon>
        <taxon>Clostridiaceae</taxon>
        <taxon>Oxobacter</taxon>
    </lineage>
</organism>
<dbReference type="OrthoDB" id="2042595at2"/>
<evidence type="ECO:0000313" key="1">
    <source>
        <dbReference type="EMBL" id="KPU43092.1"/>
    </source>
</evidence>
<proteinExistence type="predicted"/>